<dbReference type="RefSeq" id="WP_117361984.1">
    <property type="nucleotide sequence ID" value="NZ_QURH01001054.1"/>
</dbReference>
<name>A0A372J8P2_9ACTN</name>
<feature type="region of interest" description="Disordered" evidence="1">
    <location>
        <begin position="108"/>
        <end position="145"/>
    </location>
</feature>
<keyword evidence="2" id="KW-1133">Transmembrane helix</keyword>
<proteinExistence type="predicted"/>
<keyword evidence="2" id="KW-0812">Transmembrane</keyword>
<accession>A0A372J8P2</accession>
<protein>
    <recommendedName>
        <fullName evidence="5">Transmembrane protein</fullName>
    </recommendedName>
</protein>
<feature type="transmembrane region" description="Helical" evidence="2">
    <location>
        <begin position="12"/>
        <end position="31"/>
    </location>
</feature>
<dbReference type="AlphaFoldDB" id="A0A372J8P2"/>
<organism evidence="3 4">
    <name type="scientific">Actinomadura logoneensis</name>
    <dbReference type="NCBI Taxonomy" id="2293572"/>
    <lineage>
        <taxon>Bacteria</taxon>
        <taxon>Bacillati</taxon>
        <taxon>Actinomycetota</taxon>
        <taxon>Actinomycetes</taxon>
        <taxon>Streptosporangiales</taxon>
        <taxon>Thermomonosporaceae</taxon>
        <taxon>Actinomadura</taxon>
    </lineage>
</organism>
<feature type="transmembrane region" description="Helical" evidence="2">
    <location>
        <begin position="75"/>
        <end position="99"/>
    </location>
</feature>
<dbReference type="OrthoDB" id="4571513at2"/>
<dbReference type="EMBL" id="QURH01001054">
    <property type="protein sequence ID" value="RFU36361.1"/>
    <property type="molecule type" value="Genomic_DNA"/>
</dbReference>
<keyword evidence="2" id="KW-0472">Membrane</keyword>
<comment type="caution">
    <text evidence="3">The sequence shown here is derived from an EMBL/GenBank/DDBJ whole genome shotgun (WGS) entry which is preliminary data.</text>
</comment>
<evidence type="ECO:0000313" key="3">
    <source>
        <dbReference type="EMBL" id="RFU36361.1"/>
    </source>
</evidence>
<dbReference type="Proteomes" id="UP000261811">
    <property type="component" value="Unassembled WGS sequence"/>
</dbReference>
<evidence type="ECO:0000256" key="1">
    <source>
        <dbReference type="SAM" id="MobiDB-lite"/>
    </source>
</evidence>
<evidence type="ECO:0000256" key="2">
    <source>
        <dbReference type="SAM" id="Phobius"/>
    </source>
</evidence>
<reference evidence="3 4" key="1">
    <citation type="submission" date="2018-08" db="EMBL/GenBank/DDBJ databases">
        <title>Actinomadura jelena sp. nov., a novel Actinomycete isolated from soil in Chad.</title>
        <authorList>
            <person name="Shi L."/>
        </authorList>
    </citation>
    <scope>NUCLEOTIDE SEQUENCE [LARGE SCALE GENOMIC DNA]</scope>
    <source>
        <strain evidence="3 4">NEAU-G17</strain>
    </source>
</reference>
<evidence type="ECO:0000313" key="4">
    <source>
        <dbReference type="Proteomes" id="UP000261811"/>
    </source>
</evidence>
<gene>
    <name evidence="3" type="ORF">DZF91_38645</name>
</gene>
<sequence>MNSRWDQVVRGKGLAGIGAVFFGGLILFTGWEQWDSSSVECGGKQMLPGDRCVSTTNGAPSGDNSYAEQRSDDRLFAALVMGGGAAVACGGLVQVGIVASRPGKSAPMNAGPFGPPIPPPVQPMPGPNVMRPDSGGQTYRRFPNG</sequence>
<evidence type="ECO:0008006" key="5">
    <source>
        <dbReference type="Google" id="ProtNLM"/>
    </source>
</evidence>
<keyword evidence="4" id="KW-1185">Reference proteome</keyword>
<feature type="compositionally biased region" description="Pro residues" evidence="1">
    <location>
        <begin position="113"/>
        <end position="126"/>
    </location>
</feature>